<dbReference type="GO" id="GO:0000976">
    <property type="term" value="F:transcription cis-regulatory region binding"/>
    <property type="evidence" value="ECO:0007669"/>
    <property type="project" value="TreeGrafter"/>
</dbReference>
<keyword evidence="2" id="KW-0238">DNA-binding</keyword>
<evidence type="ECO:0000313" key="6">
    <source>
        <dbReference type="EMBL" id="TQL62578.1"/>
    </source>
</evidence>
<dbReference type="InterPro" id="IPR000843">
    <property type="entry name" value="HTH_LacI"/>
</dbReference>
<proteinExistence type="predicted"/>
<dbReference type="Gene3D" id="1.10.260.40">
    <property type="entry name" value="lambda repressor-like DNA-binding domains"/>
    <property type="match status" value="1"/>
</dbReference>
<dbReference type="SUPFAM" id="SSF47413">
    <property type="entry name" value="lambda repressor-like DNA-binding domains"/>
    <property type="match status" value="1"/>
</dbReference>
<organism evidence="6 7">
    <name type="scientific">Propioniferax innocua</name>
    <dbReference type="NCBI Taxonomy" id="1753"/>
    <lineage>
        <taxon>Bacteria</taxon>
        <taxon>Bacillati</taxon>
        <taxon>Actinomycetota</taxon>
        <taxon>Actinomycetes</taxon>
        <taxon>Propionibacteriales</taxon>
        <taxon>Propionibacteriaceae</taxon>
        <taxon>Propioniferax</taxon>
    </lineage>
</organism>
<reference evidence="6 7" key="1">
    <citation type="submission" date="2019-06" db="EMBL/GenBank/DDBJ databases">
        <title>Sequencing the genomes of 1000 actinobacteria strains.</title>
        <authorList>
            <person name="Klenk H.-P."/>
        </authorList>
    </citation>
    <scope>NUCLEOTIDE SEQUENCE [LARGE SCALE GENOMIC DNA]</scope>
    <source>
        <strain evidence="6 7">DSM 8251</strain>
    </source>
</reference>
<evidence type="ECO:0000256" key="1">
    <source>
        <dbReference type="ARBA" id="ARBA00023015"/>
    </source>
</evidence>
<evidence type="ECO:0000313" key="7">
    <source>
        <dbReference type="Proteomes" id="UP000316196"/>
    </source>
</evidence>
<dbReference type="AlphaFoldDB" id="A0A542ZQE5"/>
<dbReference type="GO" id="GO:0003700">
    <property type="term" value="F:DNA-binding transcription factor activity"/>
    <property type="evidence" value="ECO:0007669"/>
    <property type="project" value="TreeGrafter"/>
</dbReference>
<dbReference type="PRINTS" id="PR00036">
    <property type="entry name" value="HTHLACI"/>
</dbReference>
<dbReference type="CDD" id="cd01392">
    <property type="entry name" value="HTH_LacI"/>
    <property type="match status" value="1"/>
</dbReference>
<dbReference type="Pfam" id="PF00532">
    <property type="entry name" value="Peripla_BP_1"/>
    <property type="match status" value="1"/>
</dbReference>
<dbReference type="PROSITE" id="PS50932">
    <property type="entry name" value="HTH_LACI_2"/>
    <property type="match status" value="1"/>
</dbReference>
<accession>A0A542ZQE5</accession>
<keyword evidence="3" id="KW-0804">Transcription</keyword>
<evidence type="ECO:0000256" key="4">
    <source>
        <dbReference type="SAM" id="MobiDB-lite"/>
    </source>
</evidence>
<sequence>MKLWGSSTLSGSPLRGRGPMGRPTIGDVAAAAGVSTATVSRFLNGVGTVDPELGARVEQAVQTLGYVRNPAGRALRRQRVDMVSAIVPDTRNDFFMGLTYGLESVLSDSGMQVVVGNTDESPARERVYAEAAVSNRFSGVVLAVASQDSEAPKILGNGGIPLVLVDRQVDGYMGPAVTADNTAIGEQAARHVHEMGYRRPAVLASSNRISTTRERAEAFCRTARELGLELPDDLVVSADSREVGAETAMWWLLGVQHDFDCVFATNGPLTAAAFRVLRTAGRLEEPRIGLVGVDDELWTDMVDPAVTVFRQPLEEMGRVAATLLMAQVKRSPIDEEAVVLLPELVIRDSTRRR</sequence>
<dbReference type="CDD" id="cd06267">
    <property type="entry name" value="PBP1_LacI_sugar_binding-like"/>
    <property type="match status" value="1"/>
</dbReference>
<dbReference type="PROSITE" id="PS00356">
    <property type="entry name" value="HTH_LACI_1"/>
    <property type="match status" value="1"/>
</dbReference>
<keyword evidence="1" id="KW-0805">Transcription regulation</keyword>
<evidence type="ECO:0000259" key="5">
    <source>
        <dbReference type="PROSITE" id="PS50932"/>
    </source>
</evidence>
<evidence type="ECO:0000256" key="3">
    <source>
        <dbReference type="ARBA" id="ARBA00023163"/>
    </source>
</evidence>
<dbReference type="Gene3D" id="3.40.50.2300">
    <property type="match status" value="2"/>
</dbReference>
<gene>
    <name evidence="6" type="ORF">FB460_0362</name>
</gene>
<comment type="caution">
    <text evidence="6">The sequence shown here is derived from an EMBL/GenBank/DDBJ whole genome shotgun (WGS) entry which is preliminary data.</text>
</comment>
<dbReference type="SMART" id="SM00354">
    <property type="entry name" value="HTH_LACI"/>
    <property type="match status" value="1"/>
</dbReference>
<dbReference type="PANTHER" id="PTHR30146">
    <property type="entry name" value="LACI-RELATED TRANSCRIPTIONAL REPRESSOR"/>
    <property type="match status" value="1"/>
</dbReference>
<protein>
    <submittedName>
        <fullName evidence="6">LacI family transcriptional regulator</fullName>
    </submittedName>
</protein>
<dbReference type="Pfam" id="PF00356">
    <property type="entry name" value="LacI"/>
    <property type="match status" value="1"/>
</dbReference>
<dbReference type="InterPro" id="IPR010982">
    <property type="entry name" value="Lambda_DNA-bd_dom_sf"/>
</dbReference>
<keyword evidence="7" id="KW-1185">Reference proteome</keyword>
<name>A0A542ZQE5_9ACTN</name>
<evidence type="ECO:0000256" key="2">
    <source>
        <dbReference type="ARBA" id="ARBA00023125"/>
    </source>
</evidence>
<feature type="domain" description="HTH lacI-type" evidence="5">
    <location>
        <begin position="23"/>
        <end position="77"/>
    </location>
</feature>
<feature type="compositionally biased region" description="Polar residues" evidence="4">
    <location>
        <begin position="1"/>
        <end position="11"/>
    </location>
</feature>
<dbReference type="InterPro" id="IPR028082">
    <property type="entry name" value="Peripla_BP_I"/>
</dbReference>
<dbReference type="InterPro" id="IPR001761">
    <property type="entry name" value="Peripla_BP/Lac1_sug-bd_dom"/>
</dbReference>
<dbReference type="Proteomes" id="UP000316196">
    <property type="component" value="Unassembled WGS sequence"/>
</dbReference>
<dbReference type="EMBL" id="VFOR01000001">
    <property type="protein sequence ID" value="TQL62578.1"/>
    <property type="molecule type" value="Genomic_DNA"/>
</dbReference>
<feature type="region of interest" description="Disordered" evidence="4">
    <location>
        <begin position="1"/>
        <end position="22"/>
    </location>
</feature>
<dbReference type="SUPFAM" id="SSF53822">
    <property type="entry name" value="Periplasmic binding protein-like I"/>
    <property type="match status" value="1"/>
</dbReference>
<dbReference type="PANTHER" id="PTHR30146:SF109">
    <property type="entry name" value="HTH-TYPE TRANSCRIPTIONAL REGULATOR GALS"/>
    <property type="match status" value="1"/>
</dbReference>